<evidence type="ECO:0000313" key="9">
    <source>
        <dbReference type="Proteomes" id="UP000501466"/>
    </source>
</evidence>
<dbReference type="FunFam" id="1.20.200.10:FF:000001">
    <property type="entry name" value="Fumarate hydratase, mitochondrial"/>
    <property type="match status" value="1"/>
</dbReference>
<comment type="miscellaneous">
    <text evidence="5">There are 2 substrate-binding sites: the catalytic A site, and the non-catalytic B site that may play a role in the transfer of substrate or product between the active site and the solvent. Alternatively, the B site may bind allosteric effectors.</text>
</comment>
<evidence type="ECO:0000259" key="7">
    <source>
        <dbReference type="Pfam" id="PF10415"/>
    </source>
</evidence>
<proteinExistence type="inferred from homology"/>
<evidence type="ECO:0000259" key="6">
    <source>
        <dbReference type="Pfam" id="PF00206"/>
    </source>
</evidence>
<evidence type="ECO:0000256" key="2">
    <source>
        <dbReference type="ARBA" id="ARBA00022490"/>
    </source>
</evidence>
<dbReference type="EMBL" id="AP021888">
    <property type="protein sequence ID" value="BBP43293.1"/>
    <property type="molecule type" value="Genomic_DNA"/>
</dbReference>
<dbReference type="FunFam" id="1.10.275.10:FF:000001">
    <property type="entry name" value="Fumarate hydratase, mitochondrial"/>
    <property type="match status" value="1"/>
</dbReference>
<feature type="binding site" evidence="5">
    <location>
        <position position="315"/>
    </location>
    <ligand>
        <name>substrate</name>
    </ligand>
</feature>
<dbReference type="InterPro" id="IPR008948">
    <property type="entry name" value="L-Aspartase-like"/>
</dbReference>
<dbReference type="InterPro" id="IPR020557">
    <property type="entry name" value="Fumarate_lyase_CS"/>
</dbReference>
<dbReference type="EC" id="4.2.1.2" evidence="5"/>
<evidence type="ECO:0000313" key="8">
    <source>
        <dbReference type="EMBL" id="BBP43293.1"/>
    </source>
</evidence>
<keyword evidence="3 5" id="KW-0816">Tricarboxylic acid cycle</keyword>
<dbReference type="HAMAP" id="MF_00743">
    <property type="entry name" value="FumaraseC"/>
    <property type="match status" value="1"/>
</dbReference>
<feature type="binding site" evidence="5">
    <location>
        <begin position="320"/>
        <end position="322"/>
    </location>
    <ligand>
        <name>substrate</name>
    </ligand>
</feature>
<dbReference type="FunFam" id="1.10.40.30:FF:000002">
    <property type="entry name" value="Fumarate hydratase class II"/>
    <property type="match status" value="1"/>
</dbReference>
<dbReference type="InterPro" id="IPR024083">
    <property type="entry name" value="Fumarase/histidase_N"/>
</dbReference>
<comment type="similarity">
    <text evidence="1 5">Belongs to the class-II fumarase/aspartase family. Fumarase subfamily.</text>
</comment>
<comment type="catalytic activity">
    <reaction evidence="5">
        <text>(S)-malate = fumarate + H2O</text>
        <dbReference type="Rhea" id="RHEA:12460"/>
        <dbReference type="ChEBI" id="CHEBI:15377"/>
        <dbReference type="ChEBI" id="CHEBI:15589"/>
        <dbReference type="ChEBI" id="CHEBI:29806"/>
        <dbReference type="EC" id="4.2.1.2"/>
    </reaction>
</comment>
<name>A0A6F8PMF9_9GAMM</name>
<accession>A0A6F8PMF9</accession>
<evidence type="ECO:0000256" key="1">
    <source>
        <dbReference type="ARBA" id="ARBA00009084"/>
    </source>
</evidence>
<keyword evidence="2 5" id="KW-0963">Cytoplasm</keyword>
<feature type="binding site" evidence="5">
    <location>
        <begin position="100"/>
        <end position="102"/>
    </location>
    <ligand>
        <name>substrate</name>
    </ligand>
</feature>
<dbReference type="GO" id="GO:0005737">
    <property type="term" value="C:cytoplasm"/>
    <property type="evidence" value="ECO:0007669"/>
    <property type="project" value="UniProtKB-SubCell"/>
</dbReference>
<dbReference type="PANTHER" id="PTHR11444:SF22">
    <property type="entry name" value="FUMARATE HYDRATASE CLASS II"/>
    <property type="match status" value="1"/>
</dbReference>
<dbReference type="GO" id="GO:0006106">
    <property type="term" value="P:fumarate metabolic process"/>
    <property type="evidence" value="ECO:0007669"/>
    <property type="project" value="InterPro"/>
</dbReference>
<dbReference type="Proteomes" id="UP000501466">
    <property type="component" value="Chromosome"/>
</dbReference>
<dbReference type="Gene3D" id="1.20.200.10">
    <property type="entry name" value="Fumarase/aspartase (Central domain)"/>
    <property type="match status" value="1"/>
</dbReference>
<dbReference type="CDD" id="cd01362">
    <property type="entry name" value="Fumarase_classII"/>
    <property type="match status" value="1"/>
</dbReference>
<evidence type="ECO:0000256" key="5">
    <source>
        <dbReference type="HAMAP-Rule" id="MF_00743"/>
    </source>
</evidence>
<dbReference type="KEGG" id="tzo:THMIRHAT_10390"/>
<organism evidence="8 9">
    <name type="scientific">Thiosulfativibrio zosterae</name>
    <dbReference type="NCBI Taxonomy" id="2675053"/>
    <lineage>
        <taxon>Bacteria</taxon>
        <taxon>Pseudomonadati</taxon>
        <taxon>Pseudomonadota</taxon>
        <taxon>Gammaproteobacteria</taxon>
        <taxon>Thiotrichales</taxon>
        <taxon>Piscirickettsiaceae</taxon>
        <taxon>Thiosulfativibrio</taxon>
    </lineage>
</organism>
<gene>
    <name evidence="5 8" type="primary">fumC</name>
    <name evidence="8" type="ORF">THMIRHAT_10390</name>
</gene>
<dbReference type="Pfam" id="PF00206">
    <property type="entry name" value="Lyase_1"/>
    <property type="match status" value="1"/>
</dbReference>
<feature type="binding site" evidence="5">
    <location>
        <position position="183"/>
    </location>
    <ligand>
        <name>substrate</name>
    </ligand>
</feature>
<dbReference type="InterPro" id="IPR005677">
    <property type="entry name" value="Fum_hydII"/>
</dbReference>
<dbReference type="InterPro" id="IPR022761">
    <property type="entry name" value="Fumarate_lyase_N"/>
</dbReference>
<feature type="binding site" description="in site B" evidence="5">
    <location>
        <begin position="125"/>
        <end position="128"/>
    </location>
    <ligand>
        <name>substrate</name>
    </ligand>
</feature>
<protein>
    <recommendedName>
        <fullName evidence="5">Fumarate hydratase class II</fullName>
        <shortName evidence="5">Fumarase C</shortName>
        <ecNumber evidence="5">4.2.1.2</ecNumber>
    </recommendedName>
    <alternativeName>
        <fullName evidence="5">Aerobic fumarase</fullName>
    </alternativeName>
    <alternativeName>
        <fullName evidence="5">Iron-independent fumarase</fullName>
    </alternativeName>
</protein>
<dbReference type="InterPro" id="IPR018951">
    <property type="entry name" value="Fumarase_C_C"/>
</dbReference>
<dbReference type="UniPathway" id="UPA00223">
    <property type="reaction ID" value="UER01007"/>
</dbReference>
<dbReference type="RefSeq" id="WP_173291110.1">
    <property type="nucleotide sequence ID" value="NZ_AP021888.1"/>
</dbReference>
<dbReference type="Gene3D" id="1.10.40.30">
    <property type="entry name" value="Fumarase/aspartase (C-terminal domain)"/>
    <property type="match status" value="1"/>
</dbReference>
<feature type="active site" evidence="5">
    <location>
        <position position="314"/>
    </location>
</feature>
<dbReference type="GO" id="GO:0004333">
    <property type="term" value="F:fumarate hydratase activity"/>
    <property type="evidence" value="ECO:0007669"/>
    <property type="project" value="UniProtKB-UniRule"/>
</dbReference>
<comment type="pathway">
    <text evidence="5">Carbohydrate metabolism; tricarboxylic acid cycle; (S)-malate from fumarate: step 1/1.</text>
</comment>
<evidence type="ECO:0000256" key="3">
    <source>
        <dbReference type="ARBA" id="ARBA00022532"/>
    </source>
</evidence>
<feature type="domain" description="Fumarase C C-terminal" evidence="7">
    <location>
        <begin position="404"/>
        <end position="456"/>
    </location>
</feature>
<dbReference type="PRINTS" id="PR00149">
    <property type="entry name" value="FUMRATELYASE"/>
</dbReference>
<dbReference type="GO" id="GO:0006099">
    <property type="term" value="P:tricarboxylic acid cycle"/>
    <property type="evidence" value="ECO:0007669"/>
    <property type="project" value="UniProtKB-UniRule"/>
</dbReference>
<feature type="binding site" evidence="5">
    <location>
        <begin position="135"/>
        <end position="137"/>
    </location>
    <ligand>
        <name>substrate</name>
    </ligand>
</feature>
<evidence type="ECO:0000256" key="4">
    <source>
        <dbReference type="ARBA" id="ARBA00023239"/>
    </source>
</evidence>
<reference evidence="9" key="1">
    <citation type="submission" date="2019-11" db="EMBL/GenBank/DDBJ databases">
        <title>Isolation and characterization of two novel species in the genus Thiomicrorhabdus.</title>
        <authorList>
            <person name="Mochizuki J."/>
            <person name="Kojima H."/>
            <person name="Fukui M."/>
        </authorList>
    </citation>
    <scope>NUCLEOTIDE SEQUENCE [LARGE SCALE GENOMIC DNA]</scope>
    <source>
        <strain evidence="9">AkT22</strain>
    </source>
</reference>
<comment type="subcellular location">
    <subcellularLocation>
        <location evidence="5">Cytoplasm</location>
    </subcellularLocation>
</comment>
<feature type="domain" description="Fumarate lyase N-terminal" evidence="6">
    <location>
        <begin position="14"/>
        <end position="338"/>
    </location>
</feature>
<dbReference type="Gene3D" id="1.10.275.10">
    <property type="entry name" value="Fumarase/aspartase (N-terminal domain)"/>
    <property type="match status" value="1"/>
</dbReference>
<keyword evidence="4 5" id="KW-0456">Lyase</keyword>
<feature type="site" description="Important for catalytic activity" evidence="5">
    <location>
        <position position="327"/>
    </location>
</feature>
<comment type="subunit">
    <text evidence="5">Homotetramer.</text>
</comment>
<keyword evidence="9" id="KW-1185">Reference proteome</keyword>
<dbReference type="AlphaFoldDB" id="A0A6F8PMF9"/>
<dbReference type="PROSITE" id="PS00163">
    <property type="entry name" value="FUMARATE_LYASES"/>
    <property type="match status" value="1"/>
</dbReference>
<dbReference type="InterPro" id="IPR000362">
    <property type="entry name" value="Fumarate_lyase_fam"/>
</dbReference>
<feature type="active site" description="Proton donor/acceptor" evidence="5">
    <location>
        <position position="184"/>
    </location>
</feature>
<dbReference type="SUPFAM" id="SSF48557">
    <property type="entry name" value="L-aspartase-like"/>
    <property type="match status" value="1"/>
</dbReference>
<dbReference type="Pfam" id="PF10415">
    <property type="entry name" value="FumaraseC_C"/>
    <property type="match status" value="1"/>
</dbReference>
<comment type="function">
    <text evidence="5">Involved in the TCA cycle. Catalyzes the stereospecific interconversion of fumarate to L-malate.</text>
</comment>
<sequence length="463" mass="49521">MSQTKFKTVKDSMGELEVPVNALYGAQTQRAIQNFPISGLRMPSQFIQALAYVKFACASANEELGLLSEQKMDAIQIACKEIIQGRYDDQFPIDIFQTGSGTSSNMNMNEVLATLTQQLTNIEVHPNDDINMSQSSNDVIPTAIHVAAAIAVEETLRPALQLLIDTLLDKEAQIGHIVKTGRTHLMDATPITLGQELSGWRAQIQDNLERLADTQKRIQRLPQGGTAVGTGINADSEFGPLVCANLSTITAVDFESMPNFYVGLSSQDTAVELSGQLNVLATSLMKIANDLRWMNSGPLAGLGEIQLPALQPGSSIMPGKVNPVIPEAVCMVAAQIMGNHTAITIGGQAGNFQLNVMLPMIAHNLLQSIELAASAATQLATQAISGFTVNEANLQKALDINPILVTALNTVVGYEKGAAIAKEAYKTGLPVLEVAKSMTDLDEDTLKKYLNPALLTQGGNPKV</sequence>
<dbReference type="PANTHER" id="PTHR11444">
    <property type="entry name" value="ASPARTATEAMMONIA/ARGININOSUCCINATE/ADENYLOSUCCINATE LYASE"/>
    <property type="match status" value="1"/>
</dbReference>